<evidence type="ECO:0000256" key="1">
    <source>
        <dbReference type="ARBA" id="ARBA00023015"/>
    </source>
</evidence>
<keyword evidence="1" id="KW-0805">Transcription regulation</keyword>
<proteinExistence type="predicted"/>
<dbReference type="AlphaFoldDB" id="A0A0J9ELZ8"/>
<dbReference type="PATRIC" id="fig|742734.4.peg.4469"/>
<evidence type="ECO:0000256" key="3">
    <source>
        <dbReference type="ARBA" id="ARBA00023163"/>
    </source>
</evidence>
<evidence type="ECO:0000313" key="5">
    <source>
        <dbReference type="EMBL" id="KMW16670.1"/>
    </source>
</evidence>
<dbReference type="GO" id="GO:0003700">
    <property type="term" value="F:DNA-binding transcription factor activity"/>
    <property type="evidence" value="ECO:0007669"/>
    <property type="project" value="InterPro"/>
</dbReference>
<dbReference type="InterPro" id="IPR009057">
    <property type="entry name" value="Homeodomain-like_sf"/>
</dbReference>
<keyword evidence="2" id="KW-0238">DNA-binding</keyword>
<reference evidence="5 6" key="1">
    <citation type="submission" date="2011-04" db="EMBL/GenBank/DDBJ databases">
        <title>The Genome Sequence of Clostridium citroniae WAL-19142.</title>
        <authorList>
            <consortium name="The Broad Institute Genome Sequencing Platform"/>
            <person name="Earl A."/>
            <person name="Ward D."/>
            <person name="Feldgarden M."/>
            <person name="Gevers D."/>
            <person name="Warren Y.A."/>
            <person name="Tyrrell K.L."/>
            <person name="Citron D.M."/>
            <person name="Goldstein E.J."/>
            <person name="Daigneault M."/>
            <person name="Allen-Vercoe E."/>
            <person name="Young S.K."/>
            <person name="Zeng Q."/>
            <person name="Gargeya S."/>
            <person name="Fitzgerald M."/>
            <person name="Haas B."/>
            <person name="Abouelleil A."/>
            <person name="Alvarado L."/>
            <person name="Arachchi H.M."/>
            <person name="Berlin A."/>
            <person name="Brown A."/>
            <person name="Chapman S.B."/>
            <person name="Chen Z."/>
            <person name="Dunbar C."/>
            <person name="Freedman E."/>
            <person name="Gearin G."/>
            <person name="Gellesch M."/>
            <person name="Goldberg J."/>
            <person name="Griggs A."/>
            <person name="Gujja S."/>
            <person name="Heilman E.R."/>
            <person name="Heiman D."/>
            <person name="Howarth C."/>
            <person name="Larson L."/>
            <person name="Lui A."/>
            <person name="MacDonald P.J."/>
            <person name="Mehta T."/>
            <person name="Montmayeur A."/>
            <person name="Murphy C."/>
            <person name="Neiman D."/>
            <person name="Pearson M."/>
            <person name="Priest M."/>
            <person name="Roberts A."/>
            <person name="Saif S."/>
            <person name="Shea T."/>
            <person name="Shenoy N."/>
            <person name="Sisk P."/>
            <person name="Stolte C."/>
            <person name="Sykes S."/>
            <person name="White J."/>
            <person name="Yandava C."/>
            <person name="Wortman J."/>
            <person name="Nusbaum C."/>
            <person name="Birren B."/>
        </authorList>
    </citation>
    <scope>NUCLEOTIDE SEQUENCE [LARGE SCALE GENOMIC DNA]</scope>
    <source>
        <strain evidence="5 6">WAL-19142</strain>
    </source>
</reference>
<gene>
    <name evidence="5" type="ORF">HMPREF9470_04170</name>
</gene>
<evidence type="ECO:0000256" key="2">
    <source>
        <dbReference type="ARBA" id="ARBA00023125"/>
    </source>
</evidence>
<dbReference type="SMART" id="SM00342">
    <property type="entry name" value="HTH_ARAC"/>
    <property type="match status" value="1"/>
</dbReference>
<dbReference type="GeneID" id="93161467"/>
<dbReference type="SUPFAM" id="SSF46689">
    <property type="entry name" value="Homeodomain-like"/>
    <property type="match status" value="2"/>
</dbReference>
<accession>A0A0J9ELZ8</accession>
<dbReference type="RefSeq" id="WP_197092200.1">
    <property type="nucleotide sequence ID" value="NZ_KQ235881.1"/>
</dbReference>
<feature type="domain" description="HTH araC/xylS-type" evidence="4">
    <location>
        <begin position="201"/>
        <end position="299"/>
    </location>
</feature>
<dbReference type="PANTHER" id="PTHR43280">
    <property type="entry name" value="ARAC-FAMILY TRANSCRIPTIONAL REGULATOR"/>
    <property type="match status" value="1"/>
</dbReference>
<dbReference type="Pfam" id="PF12833">
    <property type="entry name" value="HTH_18"/>
    <property type="match status" value="1"/>
</dbReference>
<dbReference type="InterPro" id="IPR003313">
    <property type="entry name" value="AraC-bd"/>
</dbReference>
<keyword evidence="3" id="KW-0804">Transcription</keyword>
<dbReference type="EMBL" id="ADLK01000029">
    <property type="protein sequence ID" value="KMW16670.1"/>
    <property type="molecule type" value="Genomic_DNA"/>
</dbReference>
<comment type="caution">
    <text evidence="5">The sequence shown here is derived from an EMBL/GenBank/DDBJ whole genome shotgun (WGS) entry which is preliminary data.</text>
</comment>
<dbReference type="Gene3D" id="2.60.120.10">
    <property type="entry name" value="Jelly Rolls"/>
    <property type="match status" value="1"/>
</dbReference>
<dbReference type="SUPFAM" id="SSF51182">
    <property type="entry name" value="RmlC-like cupins"/>
    <property type="match status" value="1"/>
</dbReference>
<dbReference type="GO" id="GO:0043565">
    <property type="term" value="F:sequence-specific DNA binding"/>
    <property type="evidence" value="ECO:0007669"/>
    <property type="project" value="InterPro"/>
</dbReference>
<dbReference type="Gene3D" id="1.10.10.60">
    <property type="entry name" value="Homeodomain-like"/>
    <property type="match status" value="1"/>
</dbReference>
<evidence type="ECO:0000313" key="6">
    <source>
        <dbReference type="Proteomes" id="UP000037392"/>
    </source>
</evidence>
<dbReference type="PANTHER" id="PTHR43280:SF28">
    <property type="entry name" value="HTH-TYPE TRANSCRIPTIONAL ACTIVATOR RHAS"/>
    <property type="match status" value="1"/>
</dbReference>
<organism evidence="5 6">
    <name type="scientific">[Clostridium] citroniae WAL-19142</name>
    <dbReference type="NCBI Taxonomy" id="742734"/>
    <lineage>
        <taxon>Bacteria</taxon>
        <taxon>Bacillati</taxon>
        <taxon>Bacillota</taxon>
        <taxon>Clostridia</taxon>
        <taxon>Lachnospirales</taxon>
        <taxon>Lachnospiraceae</taxon>
        <taxon>Enterocloster</taxon>
    </lineage>
</organism>
<dbReference type="InterPro" id="IPR018060">
    <property type="entry name" value="HTH_AraC"/>
</dbReference>
<dbReference type="Proteomes" id="UP000037392">
    <property type="component" value="Unassembled WGS sequence"/>
</dbReference>
<sequence>MLKNICCIQFREGSKEELLPDFSPDFPHIASYVELDKLHPLRFIPWHWHKEVELFYVESGVVEYHIPKGTFVFPAGHGGLLNSNVLHMTQSPKGIVHTVQLEHLFDPSLIGGTPGSRIEKKYILPLTTAAHIGVIPLDPGRPQQASILESIRRSFQISSEEYGYEVRLRDSLSDIWCRILAISAPLLDENGHSTKNDDKLKMMIIYIHEHFRNKITVGNIAGAAFISERECFRTFQECLRTTPVEYLKAYRLQQASRMLAQGRESVTLVSQACGLGSSSYFGKVFREHTGYSPLEYRRRYGRGNE</sequence>
<dbReference type="PROSITE" id="PS01124">
    <property type="entry name" value="HTH_ARAC_FAMILY_2"/>
    <property type="match status" value="1"/>
</dbReference>
<dbReference type="InterPro" id="IPR014710">
    <property type="entry name" value="RmlC-like_jellyroll"/>
</dbReference>
<protein>
    <recommendedName>
        <fullName evidence="4">HTH araC/xylS-type domain-containing protein</fullName>
    </recommendedName>
</protein>
<dbReference type="InterPro" id="IPR011051">
    <property type="entry name" value="RmlC_Cupin_sf"/>
</dbReference>
<dbReference type="Pfam" id="PF02311">
    <property type="entry name" value="AraC_binding"/>
    <property type="match status" value="1"/>
</dbReference>
<name>A0A0J9ELZ8_9FIRM</name>
<evidence type="ECO:0000259" key="4">
    <source>
        <dbReference type="PROSITE" id="PS01124"/>
    </source>
</evidence>